<evidence type="ECO:0000313" key="3">
    <source>
        <dbReference type="Proteomes" id="UP001642540"/>
    </source>
</evidence>
<dbReference type="CDD" id="cd01671">
    <property type="entry name" value="CARD"/>
    <property type="match status" value="1"/>
</dbReference>
<gene>
    <name evidence="2" type="ORF">ODALV1_LOCUS5589</name>
</gene>
<keyword evidence="3" id="KW-1185">Reference proteome</keyword>
<dbReference type="EMBL" id="CAXLJM020000017">
    <property type="protein sequence ID" value="CAL8083757.1"/>
    <property type="molecule type" value="Genomic_DNA"/>
</dbReference>
<dbReference type="InterPro" id="IPR011029">
    <property type="entry name" value="DEATH-like_dom_sf"/>
</dbReference>
<feature type="region of interest" description="Disordered" evidence="1">
    <location>
        <begin position="323"/>
        <end position="355"/>
    </location>
</feature>
<dbReference type="SUPFAM" id="SSF47986">
    <property type="entry name" value="DEATH domain"/>
    <property type="match status" value="1"/>
</dbReference>
<evidence type="ECO:0000313" key="2">
    <source>
        <dbReference type="EMBL" id="CAL8083757.1"/>
    </source>
</evidence>
<accession>A0ABP1Q1H1</accession>
<name>A0ABP1Q1H1_9HEXA</name>
<evidence type="ECO:0000256" key="1">
    <source>
        <dbReference type="SAM" id="MobiDB-lite"/>
    </source>
</evidence>
<comment type="caution">
    <text evidence="2">The sequence shown here is derived from an EMBL/GenBank/DDBJ whole genome shotgun (WGS) entry which is preliminary data.</text>
</comment>
<sequence>MEIHQQEHIRSNLYDLTINTNINAIFVSVLKEKEAFGDFDTAELDSIPNRFDKVKRFYEIVITRSNSYDALCDALSETKQSGSLKILKSLKHDQYLRLHGRHNVEIVQNGQPQPGGQGQANPISYPFSPYELFTITDLLMEITMRPCNFVNRPLLSSIKKFIMEDLTHVSGNEVPTQHPFFFPSYQRLVNCLTRADEKYLDNPSGKYIYNQLASKSNRVKRQANPSPSLLTPHSNVLAQGGSLYEEDTSTIDINLSFPYFFVRLHNIMINVCPIEELPSGKFMIEALNEIVKRLMSDQTTFKAAQLKYFHNTPVLKELEECEKVSNVPTPPQQPELEPSVQQKEFVQGDSYEVLD</sequence>
<organism evidence="2 3">
    <name type="scientific">Orchesella dallaii</name>
    <dbReference type="NCBI Taxonomy" id="48710"/>
    <lineage>
        <taxon>Eukaryota</taxon>
        <taxon>Metazoa</taxon>
        <taxon>Ecdysozoa</taxon>
        <taxon>Arthropoda</taxon>
        <taxon>Hexapoda</taxon>
        <taxon>Collembola</taxon>
        <taxon>Entomobryomorpha</taxon>
        <taxon>Entomobryoidea</taxon>
        <taxon>Orchesellidae</taxon>
        <taxon>Orchesellinae</taxon>
        <taxon>Orchesella</taxon>
    </lineage>
</organism>
<reference evidence="2 3" key="1">
    <citation type="submission" date="2024-08" db="EMBL/GenBank/DDBJ databases">
        <authorList>
            <person name="Cucini C."/>
            <person name="Frati F."/>
        </authorList>
    </citation>
    <scope>NUCLEOTIDE SEQUENCE [LARGE SCALE GENOMIC DNA]</scope>
</reference>
<dbReference type="Gene3D" id="1.10.533.10">
    <property type="entry name" value="Death Domain, Fas"/>
    <property type="match status" value="1"/>
</dbReference>
<proteinExistence type="predicted"/>
<dbReference type="Proteomes" id="UP001642540">
    <property type="component" value="Unassembled WGS sequence"/>
</dbReference>
<protein>
    <submittedName>
        <fullName evidence="2">Uncharacterized protein</fullName>
    </submittedName>
</protein>